<evidence type="ECO:0000256" key="1">
    <source>
        <dbReference type="SAM" id="Phobius"/>
    </source>
</evidence>
<keyword evidence="1" id="KW-0812">Transmembrane</keyword>
<dbReference type="Pfam" id="PF05309">
    <property type="entry name" value="TraE"/>
    <property type="match status" value="1"/>
</dbReference>
<keyword evidence="3" id="KW-1185">Reference proteome</keyword>
<proteinExistence type="predicted"/>
<evidence type="ECO:0000313" key="3">
    <source>
        <dbReference type="Proteomes" id="UP001515641"/>
    </source>
</evidence>
<dbReference type="Proteomes" id="UP001515641">
    <property type="component" value="Unassembled WGS sequence"/>
</dbReference>
<sequence length="198" mass="22624">MNLDTRTQSLAELRNRNSLLTYSLVGTITTIVILAFIIASQSAIIIQETPGMPNQATIEKSSMDKGSQRAILSAVTSNLVQINPSNVEYQKSFVQSYLAPAVYTKISKEMDAKAHRLTSQRELGSYYFVLRQYDYDPKIDKHFVIGEVHTVNAAKDTVQMYVFEYKVRMENYRLWVDDVISYPGERAHDSKWQEGIKK</sequence>
<reference evidence="2 3" key="1">
    <citation type="submission" date="2020-03" db="EMBL/GenBank/DDBJ databases">
        <title>Draft genome sequence of environmentally isolated cultures.</title>
        <authorList>
            <person name="Wilson H.S."/>
            <person name="De Leon M.E."/>
        </authorList>
    </citation>
    <scope>NUCLEOTIDE SEQUENCE [LARGE SCALE GENOMIC DNA]</scope>
    <source>
        <strain evidence="2 3">HSC-31F16</strain>
    </source>
</reference>
<comment type="caution">
    <text evidence="2">The sequence shown here is derived from an EMBL/GenBank/DDBJ whole genome shotgun (WGS) entry which is preliminary data.</text>
</comment>
<dbReference type="EMBL" id="JAAOMA010000042">
    <property type="protein sequence ID" value="NHR07804.1"/>
    <property type="molecule type" value="Genomic_DNA"/>
</dbReference>
<dbReference type="InterPro" id="IPR007973">
    <property type="entry name" value="Pilus_assembly_TraE"/>
</dbReference>
<accession>A0ABX0L847</accession>
<evidence type="ECO:0000313" key="2">
    <source>
        <dbReference type="EMBL" id="NHR07804.1"/>
    </source>
</evidence>
<keyword evidence="1" id="KW-1133">Transmembrane helix</keyword>
<name>A0ABX0L847_9NEIS</name>
<organism evidence="2 3">
    <name type="scientific">Chromobacterium fluminis</name>
    <dbReference type="NCBI Taxonomy" id="3044269"/>
    <lineage>
        <taxon>Bacteria</taxon>
        <taxon>Pseudomonadati</taxon>
        <taxon>Pseudomonadota</taxon>
        <taxon>Betaproteobacteria</taxon>
        <taxon>Neisseriales</taxon>
        <taxon>Chromobacteriaceae</taxon>
        <taxon>Chromobacterium</taxon>
    </lineage>
</organism>
<gene>
    <name evidence="2" type="ORF">HA052_21675</name>
</gene>
<dbReference type="RefSeq" id="WP_166453553.1">
    <property type="nucleotide sequence ID" value="NZ_JAAOMA010000042.1"/>
</dbReference>
<keyword evidence="1" id="KW-0472">Membrane</keyword>
<feature type="transmembrane region" description="Helical" evidence="1">
    <location>
        <begin position="20"/>
        <end position="39"/>
    </location>
</feature>
<protein>
    <submittedName>
        <fullName evidence="2">Type VI secretion protein</fullName>
    </submittedName>
</protein>